<comment type="subcellular location">
    <subcellularLocation>
        <location evidence="1">Mitochondrion</location>
    </subcellularLocation>
</comment>
<sequence>MLRNLPNLGRNLTSLRFNSAMQQFFDDEANFGKSELRPKNRPGRSWTEEELRLKSNSDLHKLWYVCLKERNMLLTMKKAHIAAARNLPNPERLDRVEETMGNIENVVHERNDAVYKLETGESAKPRERNITSFAGFTYKKQVREHLAPASITGKKEYEIPYLEDDAYMMQKLWNEKEFMKRRDKLDDEMRREKQTETMKRYQRGAPRVFNK</sequence>
<comment type="caution">
    <text evidence="8">The sequence shown here is derived from an EMBL/GenBank/DDBJ whole genome shotgun (WGS) entry which is preliminary data.</text>
</comment>
<keyword evidence="4" id="KW-0496">Mitochondrion</keyword>
<dbReference type="InterPro" id="IPR010729">
    <property type="entry name" value="Ribosomal_uL29_mit"/>
</dbReference>
<dbReference type="PANTHER" id="PTHR21183">
    <property type="entry name" value="RIBOSOMAL PROTEIN L47, MITOCHONDRIAL-RELATED"/>
    <property type="match status" value="1"/>
</dbReference>
<organism evidence="8 9">
    <name type="scientific">Caenorhabditis angaria</name>
    <dbReference type="NCBI Taxonomy" id="860376"/>
    <lineage>
        <taxon>Eukaryota</taxon>
        <taxon>Metazoa</taxon>
        <taxon>Ecdysozoa</taxon>
        <taxon>Nematoda</taxon>
        <taxon>Chromadorea</taxon>
        <taxon>Rhabditida</taxon>
        <taxon>Rhabditina</taxon>
        <taxon>Rhabditomorpha</taxon>
        <taxon>Rhabditoidea</taxon>
        <taxon>Rhabditidae</taxon>
        <taxon>Peloderinae</taxon>
        <taxon>Caenorhabditis</taxon>
    </lineage>
</organism>
<accession>A0A9P1I495</accession>
<evidence type="ECO:0000313" key="8">
    <source>
        <dbReference type="EMBL" id="CAI5438058.1"/>
    </source>
</evidence>
<name>A0A9P1I495_9PELO</name>
<comment type="similarity">
    <text evidence="2">Belongs to the universal ribosomal protein uL29 family.</text>
</comment>
<protein>
    <recommendedName>
        <fullName evidence="6">Large ribosomal subunit protein uL29m</fullName>
    </recommendedName>
</protein>
<dbReference type="InterPro" id="IPR038340">
    <property type="entry name" value="MRP-L47_sf"/>
</dbReference>
<evidence type="ECO:0000313" key="9">
    <source>
        <dbReference type="Proteomes" id="UP001152747"/>
    </source>
</evidence>
<dbReference type="OrthoDB" id="270763at2759"/>
<evidence type="ECO:0000256" key="4">
    <source>
        <dbReference type="ARBA" id="ARBA00023128"/>
    </source>
</evidence>
<reference evidence="8" key="1">
    <citation type="submission" date="2022-11" db="EMBL/GenBank/DDBJ databases">
        <authorList>
            <person name="Kikuchi T."/>
        </authorList>
    </citation>
    <scope>NUCLEOTIDE SEQUENCE</scope>
    <source>
        <strain evidence="8">PS1010</strain>
    </source>
</reference>
<proteinExistence type="inferred from homology"/>
<keyword evidence="3" id="KW-0689">Ribosomal protein</keyword>
<keyword evidence="5" id="KW-0687">Ribonucleoprotein</keyword>
<dbReference type="AlphaFoldDB" id="A0A9P1I495"/>
<dbReference type="Gene3D" id="6.10.330.20">
    <property type="match status" value="1"/>
</dbReference>
<dbReference type="Pfam" id="PF06984">
    <property type="entry name" value="MRP-L47"/>
    <property type="match status" value="1"/>
</dbReference>
<dbReference type="GO" id="GO:0005762">
    <property type="term" value="C:mitochondrial large ribosomal subunit"/>
    <property type="evidence" value="ECO:0007669"/>
    <property type="project" value="TreeGrafter"/>
</dbReference>
<dbReference type="EMBL" id="CANHGI010000001">
    <property type="protein sequence ID" value="CAI5438058.1"/>
    <property type="molecule type" value="Genomic_DNA"/>
</dbReference>
<feature type="region of interest" description="Disordered" evidence="7">
    <location>
        <begin position="185"/>
        <end position="211"/>
    </location>
</feature>
<dbReference type="Proteomes" id="UP001152747">
    <property type="component" value="Unassembled WGS sequence"/>
</dbReference>
<gene>
    <name evidence="8" type="ORF">CAMP_LOCUS695</name>
</gene>
<keyword evidence="9" id="KW-1185">Reference proteome</keyword>
<evidence type="ECO:0000256" key="5">
    <source>
        <dbReference type="ARBA" id="ARBA00023274"/>
    </source>
</evidence>
<dbReference type="GO" id="GO:0003735">
    <property type="term" value="F:structural constituent of ribosome"/>
    <property type="evidence" value="ECO:0007669"/>
    <property type="project" value="InterPro"/>
</dbReference>
<feature type="compositionally biased region" description="Basic and acidic residues" evidence="7">
    <location>
        <begin position="185"/>
        <end position="199"/>
    </location>
</feature>
<evidence type="ECO:0000256" key="2">
    <source>
        <dbReference type="ARBA" id="ARBA00009254"/>
    </source>
</evidence>
<evidence type="ECO:0000256" key="7">
    <source>
        <dbReference type="SAM" id="MobiDB-lite"/>
    </source>
</evidence>
<dbReference type="PANTHER" id="PTHR21183:SF18">
    <property type="entry name" value="LARGE RIBOSOMAL SUBUNIT PROTEIN UL29M"/>
    <property type="match status" value="1"/>
</dbReference>
<evidence type="ECO:0000256" key="6">
    <source>
        <dbReference type="ARBA" id="ARBA00035289"/>
    </source>
</evidence>
<evidence type="ECO:0000256" key="3">
    <source>
        <dbReference type="ARBA" id="ARBA00022980"/>
    </source>
</evidence>
<dbReference type="GO" id="GO:0032543">
    <property type="term" value="P:mitochondrial translation"/>
    <property type="evidence" value="ECO:0007669"/>
    <property type="project" value="TreeGrafter"/>
</dbReference>
<evidence type="ECO:0000256" key="1">
    <source>
        <dbReference type="ARBA" id="ARBA00004173"/>
    </source>
</evidence>